<evidence type="ECO:0000313" key="8">
    <source>
        <dbReference type="Proteomes" id="UP000015100"/>
    </source>
</evidence>
<dbReference type="GO" id="GO:0030246">
    <property type="term" value="F:carbohydrate binding"/>
    <property type="evidence" value="ECO:0007669"/>
    <property type="project" value="InterPro"/>
</dbReference>
<dbReference type="PANTHER" id="PTHR32018">
    <property type="entry name" value="RHAMNOGALACTURONATE LYASE FAMILY PROTEIN"/>
    <property type="match status" value="1"/>
</dbReference>
<dbReference type="GO" id="GO:0000272">
    <property type="term" value="P:polysaccharide catabolic process"/>
    <property type="evidence" value="ECO:0007669"/>
    <property type="project" value="UniProtKB-KW"/>
</dbReference>
<dbReference type="Pfam" id="PF14686">
    <property type="entry name" value="fn3_3"/>
    <property type="match status" value="1"/>
</dbReference>
<dbReference type="STRING" id="1284197.S8BAJ3"/>
<organism evidence="7 8">
    <name type="scientific">Dactylellina haptotyla (strain CBS 200.50)</name>
    <name type="common">Nematode-trapping fungus</name>
    <name type="synonym">Monacrosporium haptotylum</name>
    <dbReference type="NCBI Taxonomy" id="1284197"/>
    <lineage>
        <taxon>Eukaryota</taxon>
        <taxon>Fungi</taxon>
        <taxon>Dikarya</taxon>
        <taxon>Ascomycota</taxon>
        <taxon>Pezizomycotina</taxon>
        <taxon>Orbiliomycetes</taxon>
        <taxon>Orbiliales</taxon>
        <taxon>Orbiliaceae</taxon>
        <taxon>Dactylellina</taxon>
    </lineage>
</organism>
<gene>
    <name evidence="7" type="ORF">H072_10252</name>
</gene>
<dbReference type="Proteomes" id="UP000015100">
    <property type="component" value="Unassembled WGS sequence"/>
</dbReference>
<evidence type="ECO:0000256" key="2">
    <source>
        <dbReference type="ARBA" id="ARBA00023277"/>
    </source>
</evidence>
<dbReference type="OrthoDB" id="1179585at2759"/>
<dbReference type="PANTHER" id="PTHR32018:SF1">
    <property type="entry name" value="RHAMNOGALACTURONAN ENDOLYASE"/>
    <property type="match status" value="1"/>
</dbReference>
<feature type="signal peptide" evidence="4">
    <location>
        <begin position="1"/>
        <end position="20"/>
    </location>
</feature>
<dbReference type="AlphaFoldDB" id="S8BAJ3"/>
<dbReference type="Gene3D" id="2.70.98.10">
    <property type="match status" value="1"/>
</dbReference>
<dbReference type="EMBL" id="AQGS01000958">
    <property type="protein sequence ID" value="EPS36158.1"/>
    <property type="molecule type" value="Genomic_DNA"/>
</dbReference>
<name>S8BAJ3_DACHA</name>
<keyword evidence="2" id="KW-0119">Carbohydrate metabolism</keyword>
<sequence length="585" mass="65917">MWKPLLSLLWLAGLYQSVKATSKPKPPPGKPFLVKVNNETAIIGNDFWNVTIGRQYGTKLYYKNVDLVKQAVGHYVSYAGRLSDLNLTNAQVYKETEDFTDIIFYATEGEFHWVLTPTLTGAYQYFVNRALPVVGEFRTLWRLANDSFTYGKTSERNELLPPLSDILNATNIQDETWQRADGTFITKYDFATFMPIIQDEPDYWGVYGPLNGSTAIDAEMVGSWYIHAGVDYINGDHLKQELIVHRESQTGDSVQLNMIHGTHFQSLSDDTVPNGKTWGPWLWYLNDGSLRDVKERVKEEQQQWPYAWFQDDYGFHDRGSISGRIVLSDGQAAAHAAVFLGDNNSNKTSLDQGAWYYYRAYADRDGYFTITNVREGKWGLRAFSNGGRVLSHVSTIFKKEDVETKAGENNELGTLMWQTQNREREWQIGDIDRLATGFAFAGAPHEHGRALNCPADLAFKIGTSKDSDWCFAQWRLGAYTVEFDLGKRPAEKPAAILGVALASYSAGVSANILANGVKIGNLTSGRIPTQPALYRSATLAGEWYLYEFPIEAGLLKVGTNTVVFNVTTSTLYRGWMWDSVLLEWL</sequence>
<protein>
    <recommendedName>
        <fullName evidence="9">Rhamnogalacturonan endolyase</fullName>
    </recommendedName>
</protein>
<evidence type="ECO:0000259" key="6">
    <source>
        <dbReference type="Pfam" id="PF14686"/>
    </source>
</evidence>
<dbReference type="InterPro" id="IPR029413">
    <property type="entry name" value="RG-lyase_II"/>
</dbReference>
<feature type="chain" id="PRO_5004561224" description="Rhamnogalacturonan endolyase" evidence="4">
    <location>
        <begin position="21"/>
        <end position="585"/>
    </location>
</feature>
<reference evidence="7 8" key="1">
    <citation type="journal article" date="2013" name="PLoS Genet.">
        <title>Genomic mechanisms accounting for the adaptation to parasitism in nematode-trapping fungi.</title>
        <authorList>
            <person name="Meerupati T."/>
            <person name="Andersson K.M."/>
            <person name="Friman E."/>
            <person name="Kumar D."/>
            <person name="Tunlid A."/>
            <person name="Ahren D."/>
        </authorList>
    </citation>
    <scope>NUCLEOTIDE SEQUENCE [LARGE SCALE GENOMIC DNA]</scope>
    <source>
        <strain evidence="7 8">CBS 200.50</strain>
    </source>
</reference>
<accession>S8BAJ3</accession>
<dbReference type="InterPro" id="IPR051850">
    <property type="entry name" value="Polysacch_Lyase_4"/>
</dbReference>
<proteinExistence type="predicted"/>
<dbReference type="SUPFAM" id="SSF49785">
    <property type="entry name" value="Galactose-binding domain-like"/>
    <property type="match status" value="1"/>
</dbReference>
<dbReference type="Gene3D" id="2.60.120.260">
    <property type="entry name" value="Galactose-binding domain-like"/>
    <property type="match status" value="1"/>
</dbReference>
<dbReference type="CDD" id="cd10316">
    <property type="entry name" value="RGL4_M"/>
    <property type="match status" value="1"/>
</dbReference>
<feature type="domain" description="Rhamnogalacturonan lyase" evidence="5">
    <location>
        <begin position="426"/>
        <end position="581"/>
    </location>
</feature>
<evidence type="ECO:0000259" key="5">
    <source>
        <dbReference type="Pfam" id="PF14683"/>
    </source>
</evidence>
<comment type="caution">
    <text evidence="7">The sequence shown here is derived from an EMBL/GenBank/DDBJ whole genome shotgun (WGS) entry which is preliminary data.</text>
</comment>
<dbReference type="InterPro" id="IPR029411">
    <property type="entry name" value="RG-lyase_III"/>
</dbReference>
<keyword evidence="3" id="KW-0624">Polysaccharide degradation</keyword>
<dbReference type="SUPFAM" id="SSF49452">
    <property type="entry name" value="Starch-binding domain-like"/>
    <property type="match status" value="1"/>
</dbReference>
<evidence type="ECO:0000256" key="1">
    <source>
        <dbReference type="ARBA" id="ARBA00022729"/>
    </source>
</evidence>
<dbReference type="CDD" id="cd10317">
    <property type="entry name" value="RGL4_C"/>
    <property type="match status" value="1"/>
</dbReference>
<evidence type="ECO:0000256" key="3">
    <source>
        <dbReference type="ARBA" id="ARBA00023326"/>
    </source>
</evidence>
<evidence type="ECO:0000256" key="4">
    <source>
        <dbReference type="SAM" id="SignalP"/>
    </source>
</evidence>
<dbReference type="HOGENOM" id="CLU_021767_1_0_1"/>
<reference evidence="8" key="2">
    <citation type="submission" date="2013-04" db="EMBL/GenBank/DDBJ databases">
        <title>Genomic mechanisms accounting for the adaptation to parasitism in nematode-trapping fungi.</title>
        <authorList>
            <person name="Ahren D.G."/>
        </authorList>
    </citation>
    <scope>NUCLEOTIDE SEQUENCE [LARGE SCALE GENOMIC DNA]</scope>
    <source>
        <strain evidence="8">CBS 200.50</strain>
    </source>
</reference>
<keyword evidence="8" id="KW-1185">Reference proteome</keyword>
<feature type="domain" description="Rhamnogalacturonan lyase" evidence="6">
    <location>
        <begin position="335"/>
        <end position="409"/>
    </location>
</feature>
<dbReference type="InterPro" id="IPR014718">
    <property type="entry name" value="GH-type_carb-bd"/>
</dbReference>
<dbReference type="eggNOG" id="ENOG502QQM5">
    <property type="taxonomic scope" value="Eukaryota"/>
</dbReference>
<evidence type="ECO:0008006" key="9">
    <source>
        <dbReference type="Google" id="ProtNLM"/>
    </source>
</evidence>
<keyword evidence="1 4" id="KW-0732">Signal</keyword>
<dbReference type="InterPro" id="IPR008979">
    <property type="entry name" value="Galactose-bd-like_sf"/>
</dbReference>
<dbReference type="CDD" id="cd10320">
    <property type="entry name" value="RGL4_N"/>
    <property type="match status" value="1"/>
</dbReference>
<dbReference type="InterPro" id="IPR013784">
    <property type="entry name" value="Carb-bd-like_fold"/>
</dbReference>
<dbReference type="Pfam" id="PF14683">
    <property type="entry name" value="CBM-like"/>
    <property type="match status" value="1"/>
</dbReference>
<evidence type="ECO:0000313" key="7">
    <source>
        <dbReference type="EMBL" id="EPS36158.1"/>
    </source>
</evidence>
<dbReference type="OMA" id="WHGFMWD"/>